<evidence type="ECO:0000259" key="7">
    <source>
        <dbReference type="Pfam" id="PF01593"/>
    </source>
</evidence>
<dbReference type="InterPro" id="IPR036188">
    <property type="entry name" value="FAD/NAD-bd_sf"/>
</dbReference>
<comment type="caution">
    <text evidence="8">The sequence shown here is derived from an EMBL/GenBank/DDBJ whole genome shotgun (WGS) entry which is preliminary data.</text>
</comment>
<sequence>MLAFMNDTNSLQTFPGQDATTVLVAGAGISGLSSAWHLAQEGVAVRVYEAASRVGGKIMSLEAGGASYEGGPNTLLADGAQLEWLASLGLSVEYPSKLSKKRYVLQQGRYRPLPAGPVSFLFGDFFSWRAKAKILSEPWRRNAPASDAETVADFIRRRLGGEVLDKAVNPFVGGVFAGDPEKLLVGETLGLLARAEREAGSITGGMWRRARAGALRRRDTYSLKGGLEALPRALARGLDVRLGCPVMALERDADGSWWVETGNARVHAEKVVLALPAFAAARLLENVDAAAAEALAAVRYAPMTVVVSRIARADLTRPLEGFGGLNPACEGAFAAGHLMTGALYPGRCAEDEVLVTSFVGGEQYAANATLADDALLAALNAELGSLLGLTGTPRAQHVVRWPAAIAQGSSEVLAVREASARLAAQGVYLCASYLDGVSVPDCIGKGRRLAGTIADELVVMP</sequence>
<dbReference type="EMBL" id="STGJ01000016">
    <property type="protein sequence ID" value="TIC79691.1"/>
    <property type="molecule type" value="Genomic_DNA"/>
</dbReference>
<dbReference type="Gene3D" id="1.10.3110.10">
    <property type="entry name" value="protoporphyrinogen ix oxidase, domain 3"/>
    <property type="match status" value="1"/>
</dbReference>
<comment type="pathway">
    <text evidence="6">Porphyrin-containing compound metabolism.</text>
</comment>
<keyword evidence="2" id="KW-0285">Flavoprotein</keyword>
<comment type="cofactor">
    <cofactor evidence="1">
        <name>FAD</name>
        <dbReference type="ChEBI" id="CHEBI:57692"/>
    </cofactor>
</comment>
<dbReference type="AlphaFoldDB" id="A0A4T0UMM0"/>
<accession>A0A4T0UMM0</accession>
<evidence type="ECO:0000256" key="5">
    <source>
        <dbReference type="ARBA" id="ARBA00023133"/>
    </source>
</evidence>
<name>A0A4T0UMM0_9NEIS</name>
<evidence type="ECO:0000256" key="1">
    <source>
        <dbReference type="ARBA" id="ARBA00001974"/>
    </source>
</evidence>
<dbReference type="Proteomes" id="UP000308891">
    <property type="component" value="Unassembled WGS sequence"/>
</dbReference>
<reference evidence="8 9" key="1">
    <citation type="submission" date="2019-04" db="EMBL/GenBank/DDBJ databases">
        <title>Crenobacter sp. nov.</title>
        <authorList>
            <person name="Shi S."/>
        </authorList>
    </citation>
    <scope>NUCLEOTIDE SEQUENCE [LARGE SCALE GENOMIC DNA]</scope>
    <source>
        <strain evidence="8 9">GY 70310</strain>
    </source>
</reference>
<dbReference type="InterPro" id="IPR002937">
    <property type="entry name" value="Amino_oxidase"/>
</dbReference>
<protein>
    <submittedName>
        <fullName evidence="8">Protoporphyrinogen oxidase</fullName>
        <ecNumber evidence="8">1.3.3.4</ecNumber>
    </submittedName>
</protein>
<keyword evidence="5" id="KW-0350">Heme biosynthesis</keyword>
<organism evidence="8 9">
    <name type="scientific">Crenobacter intestini</name>
    <dbReference type="NCBI Taxonomy" id="2563443"/>
    <lineage>
        <taxon>Bacteria</taxon>
        <taxon>Pseudomonadati</taxon>
        <taxon>Pseudomonadota</taxon>
        <taxon>Betaproteobacteria</taxon>
        <taxon>Neisseriales</taxon>
        <taxon>Neisseriaceae</taxon>
        <taxon>Crenobacter</taxon>
    </lineage>
</organism>
<dbReference type="SUPFAM" id="SSF54373">
    <property type="entry name" value="FAD-linked reductases, C-terminal domain"/>
    <property type="match status" value="1"/>
</dbReference>
<dbReference type="Gene3D" id="3.50.50.60">
    <property type="entry name" value="FAD/NAD(P)-binding domain"/>
    <property type="match status" value="1"/>
</dbReference>
<evidence type="ECO:0000256" key="2">
    <source>
        <dbReference type="ARBA" id="ARBA00022630"/>
    </source>
</evidence>
<dbReference type="EC" id="1.3.3.4" evidence="8"/>
<dbReference type="Gene3D" id="3.90.660.20">
    <property type="entry name" value="Protoporphyrinogen oxidase, mitochondrial, domain 2"/>
    <property type="match status" value="1"/>
</dbReference>
<evidence type="ECO:0000256" key="6">
    <source>
        <dbReference type="ARBA" id="ARBA00023444"/>
    </source>
</evidence>
<dbReference type="GO" id="GO:0006783">
    <property type="term" value="P:heme biosynthetic process"/>
    <property type="evidence" value="ECO:0007669"/>
    <property type="project" value="UniProtKB-KW"/>
</dbReference>
<evidence type="ECO:0000313" key="8">
    <source>
        <dbReference type="EMBL" id="TIC79691.1"/>
    </source>
</evidence>
<feature type="domain" description="Amine oxidase" evidence="7">
    <location>
        <begin position="29"/>
        <end position="453"/>
    </location>
</feature>
<dbReference type="InterPro" id="IPR050464">
    <property type="entry name" value="Zeta_carotene_desat/Oxidored"/>
</dbReference>
<proteinExistence type="predicted"/>
<dbReference type="Pfam" id="PF01593">
    <property type="entry name" value="Amino_oxidase"/>
    <property type="match status" value="1"/>
</dbReference>
<dbReference type="PANTHER" id="PTHR42923">
    <property type="entry name" value="PROTOPORPHYRINOGEN OXIDASE"/>
    <property type="match status" value="1"/>
</dbReference>
<evidence type="ECO:0000256" key="4">
    <source>
        <dbReference type="ARBA" id="ARBA00023002"/>
    </source>
</evidence>
<dbReference type="NCBIfam" id="TIGR00562">
    <property type="entry name" value="proto_IX_ox"/>
    <property type="match status" value="1"/>
</dbReference>
<evidence type="ECO:0000313" key="9">
    <source>
        <dbReference type="Proteomes" id="UP000308891"/>
    </source>
</evidence>
<keyword evidence="9" id="KW-1185">Reference proteome</keyword>
<keyword evidence="4 8" id="KW-0560">Oxidoreductase</keyword>
<gene>
    <name evidence="8" type="primary">hemG</name>
    <name evidence="8" type="ORF">E5K04_13190</name>
</gene>
<evidence type="ECO:0000256" key="3">
    <source>
        <dbReference type="ARBA" id="ARBA00022827"/>
    </source>
</evidence>
<dbReference type="InterPro" id="IPR004572">
    <property type="entry name" value="Protoporphyrinogen_oxidase"/>
</dbReference>
<keyword evidence="3" id="KW-0274">FAD</keyword>
<dbReference type="SUPFAM" id="SSF51905">
    <property type="entry name" value="FAD/NAD(P)-binding domain"/>
    <property type="match status" value="1"/>
</dbReference>
<dbReference type="OrthoDB" id="5792777at2"/>
<dbReference type="PANTHER" id="PTHR42923:SF3">
    <property type="entry name" value="PROTOPORPHYRINOGEN OXIDASE"/>
    <property type="match status" value="1"/>
</dbReference>
<dbReference type="GO" id="GO:0004729">
    <property type="term" value="F:oxygen-dependent protoporphyrinogen oxidase activity"/>
    <property type="evidence" value="ECO:0007669"/>
    <property type="project" value="UniProtKB-EC"/>
</dbReference>